<dbReference type="GO" id="GO:0031262">
    <property type="term" value="C:Ndc80 complex"/>
    <property type="evidence" value="ECO:0007669"/>
    <property type="project" value="InterPro"/>
</dbReference>
<keyword evidence="4" id="KW-0132">Cell division</keyword>
<protein>
    <recommendedName>
        <fullName evidence="10">Kinetochore protein Nuf2 N-terminal domain-containing protein</fullName>
    </recommendedName>
</protein>
<evidence type="ECO:0000256" key="3">
    <source>
        <dbReference type="ARBA" id="ARBA00022454"/>
    </source>
</evidence>
<organism evidence="11 12">
    <name type="scientific">Bugula neritina</name>
    <name type="common">Brown bryozoan</name>
    <name type="synonym">Sertularia neritina</name>
    <dbReference type="NCBI Taxonomy" id="10212"/>
    <lineage>
        <taxon>Eukaryota</taxon>
        <taxon>Metazoa</taxon>
        <taxon>Spiralia</taxon>
        <taxon>Lophotrochozoa</taxon>
        <taxon>Bryozoa</taxon>
        <taxon>Gymnolaemata</taxon>
        <taxon>Cheilostomatida</taxon>
        <taxon>Flustrina</taxon>
        <taxon>Buguloidea</taxon>
        <taxon>Bugulidae</taxon>
        <taxon>Bugula</taxon>
    </lineage>
</organism>
<keyword evidence="6 9" id="KW-0175">Coiled coil</keyword>
<comment type="subcellular location">
    <subcellularLocation>
        <location evidence="1">Chromosome</location>
        <location evidence="1">Centromere</location>
    </subcellularLocation>
</comment>
<evidence type="ECO:0000313" key="12">
    <source>
        <dbReference type="Proteomes" id="UP000593567"/>
    </source>
</evidence>
<keyword evidence="8" id="KW-0137">Centromere</keyword>
<dbReference type="EMBL" id="VXIV02002830">
    <property type="protein sequence ID" value="KAF6022595.1"/>
    <property type="molecule type" value="Genomic_DNA"/>
</dbReference>
<evidence type="ECO:0000256" key="6">
    <source>
        <dbReference type="ARBA" id="ARBA00023054"/>
    </source>
</evidence>
<sequence length="267" mass="31375">MAASVQKQKIVPKYIVKYLSNYIPISSEDITNPNSERIVDIYWIVCCHIYGESELLESMRGSTLKRLTLVILLRQLFDRLLPTLNPPFTAKDFIFPTKDRTAIFLNAIVNFMKISEAQSDCREKLAEERQKIEERQETLQRELLNMATKKHELHEKSDAIHLEYDNLKDRQLCSLKRSEKKSSQVQTLQEKVEQRKYDVKQRTETTATLSRQIAENQERVEYLQINSLPSKEEFVKALENNKQEVAELEVHYMTSCLKFLFELLRQG</sequence>
<evidence type="ECO:0000256" key="8">
    <source>
        <dbReference type="ARBA" id="ARBA00023328"/>
    </source>
</evidence>
<dbReference type="AlphaFoldDB" id="A0A7J7J985"/>
<evidence type="ECO:0000256" key="7">
    <source>
        <dbReference type="ARBA" id="ARBA00023306"/>
    </source>
</evidence>
<dbReference type="InterPro" id="IPR005549">
    <property type="entry name" value="Kinetochore_Nuf2_N"/>
</dbReference>
<evidence type="ECO:0000256" key="4">
    <source>
        <dbReference type="ARBA" id="ARBA00022618"/>
    </source>
</evidence>
<evidence type="ECO:0000259" key="10">
    <source>
        <dbReference type="Pfam" id="PF03800"/>
    </source>
</evidence>
<gene>
    <name evidence="11" type="ORF">EB796_019103</name>
</gene>
<dbReference type="Proteomes" id="UP000593567">
    <property type="component" value="Unassembled WGS sequence"/>
</dbReference>
<dbReference type="Gene3D" id="1.10.418.60">
    <property type="entry name" value="Ncd80 complex, Nuf2 subunit"/>
    <property type="match status" value="1"/>
</dbReference>
<evidence type="ECO:0000256" key="9">
    <source>
        <dbReference type="SAM" id="Coils"/>
    </source>
</evidence>
<evidence type="ECO:0000313" key="11">
    <source>
        <dbReference type="EMBL" id="KAF6022595.1"/>
    </source>
</evidence>
<keyword evidence="3" id="KW-0158">Chromosome</keyword>
<keyword evidence="5" id="KW-0498">Mitosis</keyword>
<evidence type="ECO:0000256" key="2">
    <source>
        <dbReference type="ARBA" id="ARBA00005498"/>
    </source>
</evidence>
<name>A0A7J7J985_BUGNE</name>
<dbReference type="Pfam" id="PF03800">
    <property type="entry name" value="Nuf2"/>
    <property type="match status" value="1"/>
</dbReference>
<keyword evidence="12" id="KW-1185">Reference proteome</keyword>
<evidence type="ECO:0000256" key="5">
    <source>
        <dbReference type="ARBA" id="ARBA00022776"/>
    </source>
</evidence>
<feature type="domain" description="Kinetochore protein Nuf2 N-terminal" evidence="10">
    <location>
        <begin position="13"/>
        <end position="129"/>
    </location>
</feature>
<dbReference type="InterPro" id="IPR038275">
    <property type="entry name" value="Nuf2_N_sf"/>
</dbReference>
<proteinExistence type="inferred from homology"/>
<accession>A0A7J7J985</accession>
<comment type="caution">
    <text evidence="11">The sequence shown here is derived from an EMBL/GenBank/DDBJ whole genome shotgun (WGS) entry which is preliminary data.</text>
</comment>
<reference evidence="11" key="1">
    <citation type="submission" date="2020-06" db="EMBL/GenBank/DDBJ databases">
        <title>Draft genome of Bugula neritina, a colonial animal packing powerful symbionts and potential medicines.</title>
        <authorList>
            <person name="Rayko M."/>
        </authorList>
    </citation>
    <scope>NUCLEOTIDE SEQUENCE [LARGE SCALE GENOMIC DNA]</scope>
    <source>
        <strain evidence="11">Kwan_BN1</strain>
    </source>
</reference>
<feature type="coiled-coil region" evidence="9">
    <location>
        <begin position="122"/>
        <end position="149"/>
    </location>
</feature>
<evidence type="ECO:0000256" key="1">
    <source>
        <dbReference type="ARBA" id="ARBA00004584"/>
    </source>
</evidence>
<keyword evidence="7" id="KW-0131">Cell cycle</keyword>
<dbReference type="GO" id="GO:0051301">
    <property type="term" value="P:cell division"/>
    <property type="evidence" value="ECO:0007669"/>
    <property type="project" value="UniProtKB-KW"/>
</dbReference>
<comment type="similarity">
    <text evidence="2">Belongs to the NUF2 family.</text>
</comment>